<protein>
    <submittedName>
        <fullName evidence="4">Transposase</fullName>
    </submittedName>
</protein>
<feature type="region of interest" description="Disordered" evidence="2">
    <location>
        <begin position="210"/>
        <end position="240"/>
    </location>
</feature>
<dbReference type="InterPro" id="IPR025668">
    <property type="entry name" value="Tnp_DDE_dom"/>
</dbReference>
<dbReference type="InterPro" id="IPR047629">
    <property type="entry name" value="IS1182_transpos"/>
</dbReference>
<dbReference type="InterPro" id="IPR002559">
    <property type="entry name" value="Transposase_11"/>
</dbReference>
<organism evidence="4 5">
    <name type="scientific">Rhodocyclus tenuis</name>
    <name type="common">Rhodospirillum tenue</name>
    <dbReference type="NCBI Taxonomy" id="1066"/>
    <lineage>
        <taxon>Bacteria</taxon>
        <taxon>Pseudomonadati</taxon>
        <taxon>Pseudomonadota</taxon>
        <taxon>Betaproteobacteria</taxon>
        <taxon>Rhodocyclales</taxon>
        <taxon>Rhodocyclaceae</taxon>
        <taxon>Rhodocyclus</taxon>
    </lineage>
</organism>
<dbReference type="GO" id="GO:0008270">
    <property type="term" value="F:zinc ion binding"/>
    <property type="evidence" value="ECO:0007669"/>
    <property type="project" value="UniProtKB-KW"/>
</dbReference>
<gene>
    <name evidence="4" type="ORF">GGD90_001955</name>
</gene>
<dbReference type="InterPro" id="IPR008490">
    <property type="entry name" value="Transposase_InsH_N"/>
</dbReference>
<feature type="domain" description="SWIM-type" evidence="3">
    <location>
        <begin position="361"/>
        <end position="396"/>
    </location>
</feature>
<dbReference type="EMBL" id="JACIGE010000006">
    <property type="protein sequence ID" value="MBB4247581.1"/>
    <property type="molecule type" value="Genomic_DNA"/>
</dbReference>
<name>A0A840G844_RHOTE</name>
<keyword evidence="1" id="KW-0479">Metal-binding</keyword>
<dbReference type="GO" id="GO:0004803">
    <property type="term" value="F:transposase activity"/>
    <property type="evidence" value="ECO:0007669"/>
    <property type="project" value="InterPro"/>
</dbReference>
<dbReference type="Pfam" id="PF01609">
    <property type="entry name" value="DDE_Tnp_1"/>
    <property type="match status" value="1"/>
</dbReference>
<evidence type="ECO:0000256" key="2">
    <source>
        <dbReference type="SAM" id="MobiDB-lite"/>
    </source>
</evidence>
<dbReference type="InterPro" id="IPR007527">
    <property type="entry name" value="Znf_SWIM"/>
</dbReference>
<proteinExistence type="predicted"/>
<evidence type="ECO:0000313" key="4">
    <source>
        <dbReference type="EMBL" id="MBB4247581.1"/>
    </source>
</evidence>
<evidence type="ECO:0000313" key="5">
    <source>
        <dbReference type="Proteomes" id="UP000587070"/>
    </source>
</evidence>
<dbReference type="RefSeq" id="WP_153116550.1">
    <property type="nucleotide sequence ID" value="NZ_JACIGE010000006.1"/>
</dbReference>
<dbReference type="GO" id="GO:0006313">
    <property type="term" value="P:DNA transposition"/>
    <property type="evidence" value="ECO:0007669"/>
    <property type="project" value="InterPro"/>
</dbReference>
<dbReference type="NCBIfam" id="NF033551">
    <property type="entry name" value="transpos_IS1182"/>
    <property type="match status" value="1"/>
</dbReference>
<dbReference type="OrthoDB" id="111180at2"/>
<dbReference type="GO" id="GO:0003677">
    <property type="term" value="F:DNA binding"/>
    <property type="evidence" value="ECO:0007669"/>
    <property type="project" value="InterPro"/>
</dbReference>
<dbReference type="AlphaFoldDB" id="A0A840G844"/>
<keyword evidence="1" id="KW-0863">Zinc-finger</keyword>
<dbReference type="Pfam" id="PF05598">
    <property type="entry name" value="DUF772"/>
    <property type="match status" value="1"/>
</dbReference>
<dbReference type="PROSITE" id="PS50966">
    <property type="entry name" value="ZF_SWIM"/>
    <property type="match status" value="1"/>
</dbReference>
<dbReference type="Pfam" id="PF13751">
    <property type="entry name" value="DDE_Tnp_1_6"/>
    <property type="match status" value="1"/>
</dbReference>
<evidence type="ECO:0000256" key="1">
    <source>
        <dbReference type="PROSITE-ProRule" id="PRU00325"/>
    </source>
</evidence>
<keyword evidence="1" id="KW-0862">Zinc</keyword>
<accession>A0A840G844</accession>
<evidence type="ECO:0000259" key="3">
    <source>
        <dbReference type="PROSITE" id="PS50966"/>
    </source>
</evidence>
<dbReference type="Proteomes" id="UP000587070">
    <property type="component" value="Unassembled WGS sequence"/>
</dbReference>
<dbReference type="PANTHER" id="PTHR33408">
    <property type="entry name" value="TRANSPOSASE"/>
    <property type="match status" value="1"/>
</dbReference>
<comment type="caution">
    <text evidence="4">The sequence shown here is derived from an EMBL/GenBank/DDBJ whole genome shotgun (WGS) entry which is preliminary data.</text>
</comment>
<reference evidence="4 5" key="1">
    <citation type="submission" date="2020-08" db="EMBL/GenBank/DDBJ databases">
        <title>Genome sequencing of Purple Non-Sulfur Bacteria from various extreme environments.</title>
        <authorList>
            <person name="Mayer M."/>
        </authorList>
    </citation>
    <scope>NUCLEOTIDE SEQUENCE [LARGE SCALE GENOMIC DNA]</scope>
    <source>
        <strain evidence="4 5">2761</strain>
    </source>
</reference>
<sequence length="508" mass="56847">MARYKAIDTSPRFLAVDLEKQLLPGSFEHAVNHLLDHEFDLTLFDSRYRNDQSGASAYPPGMLLKVILCAYAQGVVSSRGIERLCREHVTFIALSGDAAPHFTTLAAFVSSLDAEFAQLFAQVLYLCNRQGLIGREMFAIDGVKLPSNASKAKSGTRADFAHQADKLEAAARKMLARHRENDRLPVEPDLAEISRQRAESLKREAAELRQWLADHPQDRKGSKGTIRKSNRTDPESAKMATGKGVIQGYTGVAAVDAKHQIIIEAQAHGTGSEQELLLPVVRATQAQSTPETLYTADAGYHSEANLKGLANEKINALIADNGMRQRDERFKDQGKHKAKPEPLYDKAHPKKTAQCYRPQDFTLDPETGICTCPAGKQLYRNGTNCIHNGHLATKYSGTQRDCLPCEQRDKCLRTPEKTKVRQVAFFRGKAGTTEESHSDRMKRAIDSEEGKARYGRRFATVEPVFGNLRHNKRLDRFTLRGRKKVDTQWKLYCLVHNIEKLAHHGYGQ</sequence>
<keyword evidence="5" id="KW-1185">Reference proteome</keyword>